<protein>
    <submittedName>
        <fullName evidence="2">Uncharacterized protein</fullName>
    </submittedName>
</protein>
<dbReference type="EMBL" id="BAABIC010000001">
    <property type="protein sequence ID" value="GAA4672848.1"/>
    <property type="molecule type" value="Genomic_DNA"/>
</dbReference>
<feature type="transmembrane region" description="Helical" evidence="1">
    <location>
        <begin position="75"/>
        <end position="96"/>
    </location>
</feature>
<evidence type="ECO:0000313" key="2">
    <source>
        <dbReference type="EMBL" id="GAA4672848.1"/>
    </source>
</evidence>
<keyword evidence="1" id="KW-0812">Transmembrane</keyword>
<dbReference type="Proteomes" id="UP001500325">
    <property type="component" value="Unassembled WGS sequence"/>
</dbReference>
<feature type="transmembrane region" description="Helical" evidence="1">
    <location>
        <begin position="6"/>
        <end position="30"/>
    </location>
</feature>
<name>A0ABP8VV90_9PSEU</name>
<keyword evidence="1" id="KW-1133">Transmembrane helix</keyword>
<accession>A0ABP8VV90</accession>
<evidence type="ECO:0000256" key="1">
    <source>
        <dbReference type="SAM" id="Phobius"/>
    </source>
</evidence>
<keyword evidence="3" id="KW-1185">Reference proteome</keyword>
<gene>
    <name evidence="2" type="ORF">GCM10023215_00180</name>
</gene>
<reference evidence="3" key="1">
    <citation type="journal article" date="2019" name="Int. J. Syst. Evol. Microbiol.">
        <title>The Global Catalogue of Microorganisms (GCM) 10K type strain sequencing project: providing services to taxonomists for standard genome sequencing and annotation.</title>
        <authorList>
            <consortium name="The Broad Institute Genomics Platform"/>
            <consortium name="The Broad Institute Genome Sequencing Center for Infectious Disease"/>
            <person name="Wu L."/>
            <person name="Ma J."/>
        </authorList>
    </citation>
    <scope>NUCLEOTIDE SEQUENCE [LARGE SCALE GENOMIC DNA]</scope>
    <source>
        <strain evidence="3">JCM 18055</strain>
    </source>
</reference>
<proteinExistence type="predicted"/>
<keyword evidence="1" id="KW-0472">Membrane</keyword>
<organism evidence="2 3">
    <name type="scientific">Pseudonocardia yuanmonensis</name>
    <dbReference type="NCBI Taxonomy" id="1095914"/>
    <lineage>
        <taxon>Bacteria</taxon>
        <taxon>Bacillati</taxon>
        <taxon>Actinomycetota</taxon>
        <taxon>Actinomycetes</taxon>
        <taxon>Pseudonocardiales</taxon>
        <taxon>Pseudonocardiaceae</taxon>
        <taxon>Pseudonocardia</taxon>
    </lineage>
</organism>
<evidence type="ECO:0000313" key="3">
    <source>
        <dbReference type="Proteomes" id="UP001500325"/>
    </source>
</evidence>
<sequence length="123" mass="12976">MLISSFLYGAAHIGIIAAGVDPVLVGVYALNMVGMSVAFAAVVVVTGTIWPLVLINAAMQIPFFFEPGANSRPGVVAIVIELVVGALAAGYGIWLLHRHQDRHADHSEDGQFSAPQQPPAVWC</sequence>
<feature type="transmembrane region" description="Helical" evidence="1">
    <location>
        <begin position="37"/>
        <end position="63"/>
    </location>
</feature>
<dbReference type="RefSeq" id="WP_345377525.1">
    <property type="nucleotide sequence ID" value="NZ_BAABIC010000001.1"/>
</dbReference>
<comment type="caution">
    <text evidence="2">The sequence shown here is derived from an EMBL/GenBank/DDBJ whole genome shotgun (WGS) entry which is preliminary data.</text>
</comment>